<feature type="compositionally biased region" description="Basic and acidic residues" evidence="1">
    <location>
        <begin position="178"/>
        <end position="187"/>
    </location>
</feature>
<gene>
    <name evidence="3" type="ORF">V1633_06130</name>
</gene>
<reference evidence="3 4" key="1">
    <citation type="submission" date="2024-01" db="EMBL/GenBank/DDBJ databases">
        <title>Genome insights into Plantactinospora sonchi sp. nov.</title>
        <authorList>
            <person name="Wang L."/>
        </authorList>
    </citation>
    <scope>NUCLEOTIDE SEQUENCE [LARGE SCALE GENOMIC DNA]</scope>
    <source>
        <strain evidence="3 4">NEAU-QY2</strain>
    </source>
</reference>
<evidence type="ECO:0000313" key="3">
    <source>
        <dbReference type="EMBL" id="MEE6258070.1"/>
    </source>
</evidence>
<proteinExistence type="predicted"/>
<dbReference type="InterPro" id="IPR025461">
    <property type="entry name" value="ABA4-like"/>
</dbReference>
<protein>
    <submittedName>
        <fullName evidence="3">ABA4-like family protein</fullName>
    </submittedName>
</protein>
<name>A0ABU7RNJ7_9ACTN</name>
<feature type="compositionally biased region" description="Gly residues" evidence="1">
    <location>
        <begin position="142"/>
        <end position="169"/>
    </location>
</feature>
<dbReference type="EMBL" id="JAZGQK010000005">
    <property type="protein sequence ID" value="MEE6258070.1"/>
    <property type="molecule type" value="Genomic_DNA"/>
</dbReference>
<dbReference type="RefSeq" id="WP_331213199.1">
    <property type="nucleotide sequence ID" value="NZ_JAZGQK010000005.1"/>
</dbReference>
<accession>A0ABU7RNJ7</accession>
<comment type="caution">
    <text evidence="3">The sequence shown here is derived from an EMBL/GenBank/DDBJ whole genome shotgun (WGS) entry which is preliminary data.</text>
</comment>
<feature type="transmembrane region" description="Helical" evidence="2">
    <location>
        <begin position="6"/>
        <end position="26"/>
    </location>
</feature>
<keyword evidence="2" id="KW-1133">Transmembrane helix</keyword>
<dbReference type="PANTHER" id="PTHR34543:SF1">
    <property type="entry name" value="PROTEIN ABA DEFICIENT 4, CHLOROPLASTIC"/>
    <property type="match status" value="1"/>
</dbReference>
<organism evidence="3 4">
    <name type="scientific">Plantactinospora sonchi</name>
    <dbReference type="NCBI Taxonomy" id="1544735"/>
    <lineage>
        <taxon>Bacteria</taxon>
        <taxon>Bacillati</taxon>
        <taxon>Actinomycetota</taxon>
        <taxon>Actinomycetes</taxon>
        <taxon>Micromonosporales</taxon>
        <taxon>Micromonosporaceae</taxon>
        <taxon>Plantactinospora</taxon>
    </lineage>
</organism>
<feature type="region of interest" description="Disordered" evidence="1">
    <location>
        <begin position="142"/>
        <end position="187"/>
    </location>
</feature>
<dbReference type="Proteomes" id="UP001332243">
    <property type="component" value="Unassembled WGS sequence"/>
</dbReference>
<dbReference type="PANTHER" id="PTHR34543">
    <property type="entry name" value="PROTEIN ABA DEFICIENT 4, CHLOROPLASTIC"/>
    <property type="match status" value="1"/>
</dbReference>
<evidence type="ECO:0000313" key="4">
    <source>
        <dbReference type="Proteomes" id="UP001332243"/>
    </source>
</evidence>
<evidence type="ECO:0000256" key="1">
    <source>
        <dbReference type="SAM" id="MobiDB-lite"/>
    </source>
</evidence>
<feature type="transmembrane region" description="Helical" evidence="2">
    <location>
        <begin position="73"/>
        <end position="93"/>
    </location>
</feature>
<keyword evidence="4" id="KW-1185">Reference proteome</keyword>
<keyword evidence="2" id="KW-0472">Membrane</keyword>
<feature type="transmembrane region" description="Helical" evidence="2">
    <location>
        <begin position="105"/>
        <end position="132"/>
    </location>
</feature>
<feature type="transmembrane region" description="Helical" evidence="2">
    <location>
        <begin position="38"/>
        <end position="61"/>
    </location>
</feature>
<dbReference type="Pfam" id="PF14108">
    <property type="entry name" value="ABA4-like"/>
    <property type="match status" value="1"/>
</dbReference>
<sequence length="187" mass="19447">MTDFLFNVVFPLAAPFWALMILAPGWSWTRRIVGSPWIVAPPLVVYALLAVPHLDLLWSAVSQPTLDGLAGVLAVPAVAAAGWAHFIAFDLFVGRWMYLDSRERGFPALVMAPLLVLTILLAPLGALGYLLVRHLRPGRVDGGPADGPEGGAVGATDGGAADGPAGGGSASRRPGPRAPRDEPSGLG</sequence>
<evidence type="ECO:0000256" key="2">
    <source>
        <dbReference type="SAM" id="Phobius"/>
    </source>
</evidence>
<keyword evidence="2" id="KW-0812">Transmembrane</keyword>